<dbReference type="InterPro" id="IPR017850">
    <property type="entry name" value="Alkaline_phosphatase_core_sf"/>
</dbReference>
<comment type="similarity">
    <text evidence="1 6">Belongs to the phosphopentomutase family.</text>
</comment>
<dbReference type="SUPFAM" id="SSF143856">
    <property type="entry name" value="DeoB insert domain-like"/>
    <property type="match status" value="1"/>
</dbReference>
<dbReference type="GO" id="GO:0006018">
    <property type="term" value="P:2-deoxyribose 1-phosphate catabolic process"/>
    <property type="evidence" value="ECO:0007669"/>
    <property type="project" value="UniProtKB-UniRule"/>
</dbReference>
<dbReference type="Pfam" id="PF01676">
    <property type="entry name" value="Metalloenzyme"/>
    <property type="match status" value="1"/>
</dbReference>
<keyword evidence="4 6" id="KW-0464">Manganese</keyword>
<dbReference type="GO" id="GO:0008973">
    <property type="term" value="F:phosphopentomutase activity"/>
    <property type="evidence" value="ECO:0007669"/>
    <property type="project" value="UniProtKB-UniRule"/>
</dbReference>
<dbReference type="Gene3D" id="3.40.720.10">
    <property type="entry name" value="Alkaline Phosphatase, subunit A"/>
    <property type="match status" value="1"/>
</dbReference>
<proteinExistence type="inferred from homology"/>
<gene>
    <name evidence="6 9" type="primary">deoB</name>
    <name evidence="9" type="ORF">RYX45_03330</name>
</gene>
<protein>
    <recommendedName>
        <fullName evidence="6 7">Phosphopentomutase</fullName>
        <ecNumber evidence="6 7">5.4.2.7</ecNumber>
    </recommendedName>
    <alternativeName>
        <fullName evidence="6">Phosphodeoxyribomutase</fullName>
    </alternativeName>
</protein>
<organism evidence="9 10">
    <name type="scientific">Alkalihalophilus pseudofirmus</name>
    <name type="common">Bacillus pseudofirmus</name>
    <dbReference type="NCBI Taxonomy" id="79885"/>
    <lineage>
        <taxon>Bacteria</taxon>
        <taxon>Bacillati</taxon>
        <taxon>Bacillota</taxon>
        <taxon>Bacilli</taxon>
        <taxon>Bacillales</taxon>
        <taxon>Bacillaceae</taxon>
        <taxon>Alkalihalophilus</taxon>
    </lineage>
</organism>
<keyword evidence="5 6" id="KW-0413">Isomerase</keyword>
<dbReference type="GO" id="GO:0030145">
    <property type="term" value="F:manganese ion binding"/>
    <property type="evidence" value="ECO:0007669"/>
    <property type="project" value="UniProtKB-UniRule"/>
</dbReference>
<dbReference type="PANTHER" id="PTHR21110">
    <property type="entry name" value="PHOSPHOPENTOMUTASE"/>
    <property type="match status" value="1"/>
</dbReference>
<feature type="binding site" evidence="6">
    <location>
        <position position="340"/>
    </location>
    <ligand>
        <name>Mn(2+)</name>
        <dbReference type="ChEBI" id="CHEBI:29035"/>
        <label>2</label>
    </ligand>
</feature>
<dbReference type="FunFam" id="3.30.70.1250:FF:000001">
    <property type="entry name" value="Phosphopentomutase"/>
    <property type="match status" value="1"/>
</dbReference>
<dbReference type="GO" id="GO:0043094">
    <property type="term" value="P:metabolic compound salvage"/>
    <property type="evidence" value="ECO:0007669"/>
    <property type="project" value="UniProtKB-UniRule"/>
</dbReference>
<comment type="subcellular location">
    <subcellularLocation>
        <location evidence="6">Cytoplasm</location>
    </subcellularLocation>
</comment>
<evidence type="ECO:0000313" key="9">
    <source>
        <dbReference type="EMBL" id="MDV2884195.1"/>
    </source>
</evidence>
<dbReference type="AlphaFoldDB" id="A0AAJ2NMM2"/>
<dbReference type="PANTHER" id="PTHR21110:SF0">
    <property type="entry name" value="PHOSPHOPENTOMUTASE"/>
    <property type="match status" value="1"/>
</dbReference>
<dbReference type="NCBIfam" id="NF003766">
    <property type="entry name" value="PRK05362.1"/>
    <property type="match status" value="1"/>
</dbReference>
<evidence type="ECO:0000313" key="10">
    <source>
        <dbReference type="Proteomes" id="UP001285636"/>
    </source>
</evidence>
<dbReference type="Proteomes" id="UP001285636">
    <property type="component" value="Unassembled WGS sequence"/>
</dbReference>
<dbReference type="EC" id="5.4.2.7" evidence="6 7"/>
<feature type="domain" description="Metalloenzyme" evidence="8">
    <location>
        <begin position="6"/>
        <end position="379"/>
    </location>
</feature>
<dbReference type="EMBL" id="JAWJAY010000001">
    <property type="protein sequence ID" value="MDV2884195.1"/>
    <property type="molecule type" value="Genomic_DNA"/>
</dbReference>
<feature type="binding site" evidence="6">
    <location>
        <position position="328"/>
    </location>
    <ligand>
        <name>Mn(2+)</name>
        <dbReference type="ChEBI" id="CHEBI:29035"/>
        <label>1</label>
    </ligand>
</feature>
<feature type="binding site" evidence="6">
    <location>
        <position position="287"/>
    </location>
    <ligand>
        <name>Mn(2+)</name>
        <dbReference type="ChEBI" id="CHEBI:29035"/>
        <label>2</label>
    </ligand>
</feature>
<dbReference type="InterPro" id="IPR010045">
    <property type="entry name" value="DeoB"/>
</dbReference>
<dbReference type="NCBIfam" id="TIGR01696">
    <property type="entry name" value="deoB"/>
    <property type="match status" value="1"/>
</dbReference>
<comment type="catalytic activity">
    <reaction evidence="6">
        <text>2-deoxy-alpha-D-ribose 1-phosphate = 2-deoxy-D-ribose 5-phosphate</text>
        <dbReference type="Rhea" id="RHEA:27658"/>
        <dbReference type="ChEBI" id="CHEBI:57259"/>
        <dbReference type="ChEBI" id="CHEBI:62877"/>
        <dbReference type="EC" id="5.4.2.7"/>
    </reaction>
</comment>
<dbReference type="GO" id="GO:0000287">
    <property type="term" value="F:magnesium ion binding"/>
    <property type="evidence" value="ECO:0007669"/>
    <property type="project" value="UniProtKB-UniRule"/>
</dbReference>
<evidence type="ECO:0000256" key="3">
    <source>
        <dbReference type="ARBA" id="ARBA00022723"/>
    </source>
</evidence>
<comment type="cofactor">
    <cofactor evidence="6">
        <name>Mn(2+)</name>
        <dbReference type="ChEBI" id="CHEBI:29035"/>
    </cofactor>
    <text evidence="6">Binds 2 manganese ions.</text>
</comment>
<dbReference type="PIRSF" id="PIRSF001491">
    <property type="entry name" value="Ppentomutase"/>
    <property type="match status" value="1"/>
</dbReference>
<feature type="binding site" evidence="6">
    <location>
        <position position="329"/>
    </location>
    <ligand>
        <name>Mn(2+)</name>
        <dbReference type="ChEBI" id="CHEBI:29035"/>
        <label>1</label>
    </ligand>
</feature>
<accession>A0AAJ2NMM2</accession>
<comment type="catalytic activity">
    <reaction evidence="6">
        <text>alpha-D-ribose 1-phosphate = D-ribose 5-phosphate</text>
        <dbReference type="Rhea" id="RHEA:18793"/>
        <dbReference type="ChEBI" id="CHEBI:57720"/>
        <dbReference type="ChEBI" id="CHEBI:78346"/>
        <dbReference type="EC" id="5.4.2.7"/>
    </reaction>
</comment>
<feature type="binding site" evidence="6">
    <location>
        <position position="292"/>
    </location>
    <ligand>
        <name>Mn(2+)</name>
        <dbReference type="ChEBI" id="CHEBI:29035"/>
        <label>2</label>
    </ligand>
</feature>
<comment type="caution">
    <text evidence="9">The sequence shown here is derived from an EMBL/GenBank/DDBJ whole genome shotgun (WGS) entry which is preliminary data.</text>
</comment>
<dbReference type="HAMAP" id="MF_00740">
    <property type="entry name" value="Phosphopentomut"/>
    <property type="match status" value="1"/>
</dbReference>
<dbReference type="GO" id="GO:0005829">
    <property type="term" value="C:cytosol"/>
    <property type="evidence" value="ECO:0007669"/>
    <property type="project" value="TreeGrafter"/>
</dbReference>
<dbReference type="SUPFAM" id="SSF53649">
    <property type="entry name" value="Alkaline phosphatase-like"/>
    <property type="match status" value="1"/>
</dbReference>
<evidence type="ECO:0000259" key="8">
    <source>
        <dbReference type="Pfam" id="PF01676"/>
    </source>
</evidence>
<evidence type="ECO:0000256" key="4">
    <source>
        <dbReference type="ARBA" id="ARBA00023211"/>
    </source>
</evidence>
<comment type="function">
    <text evidence="6">Isomerase that catalyzes the conversion of deoxy-ribose 1-phosphate (dRib-1-P) and ribose 1-phosphate (Rib-1-P) to deoxy-ribose 5-phosphate (dRib-5-P) and ribose 5-phosphate (Rib-5-P), respectively.</text>
</comment>
<evidence type="ECO:0000256" key="7">
    <source>
        <dbReference type="NCBIfam" id="TIGR01696"/>
    </source>
</evidence>
<dbReference type="Gene3D" id="3.30.70.1250">
    <property type="entry name" value="Phosphopentomutase"/>
    <property type="match status" value="1"/>
</dbReference>
<reference evidence="9" key="1">
    <citation type="submission" date="2023-10" db="EMBL/GenBank/DDBJ databases">
        <title>Screening of Alkalihalophilus pseudofirmusBZ-TG-HK211 and Its Alleviation of Salt Stress on Rapeseed Growth.</title>
        <authorList>
            <person name="Zhao B."/>
            <person name="Guo T."/>
        </authorList>
    </citation>
    <scope>NUCLEOTIDE SEQUENCE</scope>
    <source>
        <strain evidence="9">BZ-TG-HK211</strain>
    </source>
</reference>
<dbReference type="CDD" id="cd16009">
    <property type="entry name" value="PPM"/>
    <property type="match status" value="1"/>
</dbReference>
<evidence type="ECO:0000256" key="5">
    <source>
        <dbReference type="ARBA" id="ARBA00023235"/>
    </source>
</evidence>
<keyword evidence="3 6" id="KW-0479">Metal-binding</keyword>
<evidence type="ECO:0000256" key="2">
    <source>
        <dbReference type="ARBA" id="ARBA00022490"/>
    </source>
</evidence>
<feature type="binding site" evidence="6">
    <location>
        <position position="14"/>
    </location>
    <ligand>
        <name>Mn(2+)</name>
        <dbReference type="ChEBI" id="CHEBI:29035"/>
        <label>1</label>
    </ligand>
</feature>
<sequence length="392" mass="43370">MSNQFKRVFLIVMDSVGIGESPDAARFGDIGSDTLGHIAEKMNGLTMPNMANLGLSHIKEIDGVEKVDKPIAHYGKMQEASNGKDTMTGHWEIMGLNIQEPFQVFPEGFPPELVAELERQTGRKVIGNKVASGTEILDELADEHVKTGALIVYTSADSVLQIAAHEEIVPIEELYDICEKARKLTLDPKYMVGRIIARPFIGTPGLWKRTANRHDYALKPFERTVMNELKDSGLDSIAIGKISDIYDGEGITEAIRTVSNDDGMEKLVGTMSKDFTGISFLNLVDFDALYGHRRDPIGYGEALEQFDRQLEEVFAQLRENDLLIITADHGNDPTHPGTDHTREYVPLLVHYKGQTEAKDLGIRQTFADIGATIADNFNVTLPKHGTSFLGDL</sequence>
<dbReference type="InterPro" id="IPR024052">
    <property type="entry name" value="Phosphopentomutase_DeoB_cap_sf"/>
</dbReference>
<dbReference type="GO" id="GO:0009117">
    <property type="term" value="P:nucleotide metabolic process"/>
    <property type="evidence" value="ECO:0007669"/>
    <property type="project" value="UniProtKB-UniRule"/>
</dbReference>
<evidence type="ECO:0000256" key="1">
    <source>
        <dbReference type="ARBA" id="ARBA00010373"/>
    </source>
</evidence>
<comment type="pathway">
    <text evidence="6">Carbohydrate degradation; 2-deoxy-D-ribose 1-phosphate degradation; D-glyceraldehyde 3-phosphate and acetaldehyde from 2-deoxy-alpha-D-ribose 1-phosphate: step 1/2.</text>
</comment>
<dbReference type="InterPro" id="IPR006124">
    <property type="entry name" value="Metalloenzyme"/>
</dbReference>
<evidence type="ECO:0000256" key="6">
    <source>
        <dbReference type="HAMAP-Rule" id="MF_00740"/>
    </source>
</evidence>
<name>A0AAJ2NMM2_ALKPS</name>
<keyword evidence="2 6" id="KW-0963">Cytoplasm</keyword>
<dbReference type="RefSeq" id="WP_289236262.1">
    <property type="nucleotide sequence ID" value="NZ_CP117835.1"/>
</dbReference>